<evidence type="ECO:0000256" key="2">
    <source>
        <dbReference type="ARBA" id="ARBA00008848"/>
    </source>
</evidence>
<organism evidence="6 7">
    <name type="scientific">Carpinus fangiana</name>
    <dbReference type="NCBI Taxonomy" id="176857"/>
    <lineage>
        <taxon>Eukaryota</taxon>
        <taxon>Viridiplantae</taxon>
        <taxon>Streptophyta</taxon>
        <taxon>Embryophyta</taxon>
        <taxon>Tracheophyta</taxon>
        <taxon>Spermatophyta</taxon>
        <taxon>Magnoliopsida</taxon>
        <taxon>eudicotyledons</taxon>
        <taxon>Gunneridae</taxon>
        <taxon>Pentapetalae</taxon>
        <taxon>rosids</taxon>
        <taxon>fabids</taxon>
        <taxon>Fagales</taxon>
        <taxon>Betulaceae</taxon>
        <taxon>Carpinus</taxon>
    </lineage>
</organism>
<dbReference type="Gene3D" id="1.20.58.1250">
    <property type="entry name" value="Tubulin Binding Cofactor C, N-terminal domain"/>
    <property type="match status" value="1"/>
</dbReference>
<evidence type="ECO:0000256" key="1">
    <source>
        <dbReference type="ARBA" id="ARBA00004496"/>
    </source>
</evidence>
<feature type="domain" description="C-CAP/cofactor C-like" evidence="5">
    <location>
        <begin position="455"/>
        <end position="588"/>
    </location>
</feature>
<keyword evidence="3" id="KW-0963">Cytoplasm</keyword>
<gene>
    <name evidence="6" type="ORF">FH972_022639</name>
</gene>
<comment type="caution">
    <text evidence="6">The sequence shown here is derived from an EMBL/GenBank/DDBJ whole genome shotgun (WGS) entry which is preliminary data.</text>
</comment>
<dbReference type="EMBL" id="VIBQ01000012">
    <property type="protein sequence ID" value="KAB8343045.1"/>
    <property type="molecule type" value="Genomic_DNA"/>
</dbReference>
<evidence type="ECO:0000256" key="4">
    <source>
        <dbReference type="SAM" id="MobiDB-lite"/>
    </source>
</evidence>
<evidence type="ECO:0000313" key="7">
    <source>
        <dbReference type="Proteomes" id="UP000327013"/>
    </source>
</evidence>
<name>A0A5N6KTC5_9ROSI</name>
<dbReference type="InterPro" id="IPR017901">
    <property type="entry name" value="C-CAP_CF_C-like"/>
</dbReference>
<dbReference type="OrthoDB" id="1913277at2759"/>
<dbReference type="GO" id="GO:0007023">
    <property type="term" value="P:post-chaperonin tubulin folding pathway"/>
    <property type="evidence" value="ECO:0007669"/>
    <property type="project" value="InterPro"/>
</dbReference>
<dbReference type="Proteomes" id="UP000327013">
    <property type="component" value="Unassembled WGS sequence"/>
</dbReference>
<dbReference type="InterPro" id="IPR012945">
    <property type="entry name" value="Tubulin-bd_cofactor_C_dom"/>
</dbReference>
<dbReference type="PANTHER" id="PTHR15139">
    <property type="entry name" value="TUBULIN FOLDING COFACTOR C"/>
    <property type="match status" value="1"/>
</dbReference>
<evidence type="ECO:0000313" key="6">
    <source>
        <dbReference type="EMBL" id="KAB8343045.1"/>
    </source>
</evidence>
<feature type="compositionally biased region" description="Polar residues" evidence="4">
    <location>
        <begin position="364"/>
        <end position="373"/>
    </location>
</feature>
<dbReference type="PROSITE" id="PS51329">
    <property type="entry name" value="C_CAP_COFACTOR_C"/>
    <property type="match status" value="1"/>
</dbReference>
<dbReference type="Gene3D" id="2.160.20.70">
    <property type="match status" value="1"/>
</dbReference>
<reference evidence="6 7" key="1">
    <citation type="submission" date="2019-06" db="EMBL/GenBank/DDBJ databases">
        <title>A chromosomal-level reference genome of Carpinus fangiana (Coryloideae, Betulaceae).</title>
        <authorList>
            <person name="Yang X."/>
            <person name="Wang Z."/>
            <person name="Zhang L."/>
            <person name="Hao G."/>
            <person name="Liu J."/>
            <person name="Yang Y."/>
        </authorList>
    </citation>
    <scope>NUCLEOTIDE SEQUENCE [LARGE SCALE GENOMIC DNA]</scope>
    <source>
        <strain evidence="6">Cfa_2016G</strain>
        <tissue evidence="6">Leaf</tissue>
    </source>
</reference>
<dbReference type="AlphaFoldDB" id="A0A5N6KTC5"/>
<accession>A0A5N6KTC5</accession>
<feature type="region of interest" description="Disordered" evidence="4">
    <location>
        <begin position="244"/>
        <end position="268"/>
    </location>
</feature>
<keyword evidence="7" id="KW-1185">Reference proteome</keyword>
<sequence length="658" mass="71640">MASEGEDYHVQDALAPALRATGLTGGMGLFVASVQATLTKQNIGFLGTFTRYGSTVATFGAFEFTRLAAANLRGTNDTYNHAIGGFFSGSMIGLKFRSLPAIFGYGAGLSIIMAAYQYTGGSLDGFSRDESIDEYARKEALRKNRRRPIQETLEELGEGRGWSWPTSRARMGKVRDMAKNWGVCVSNQEEQDVETSSSDTGTTQRKLTAYNLINFASSVMLGSGRLFGEDITFRCSRLHDTPMLKLSPRAKANRHSSSTPSSNSNRQIDSLKDIFDADGGRADAIENCLASIAKLSDNVKDAVTYTPAYDQRTYSELIKKLISGLDTTRTAVAPRPKFSFKNRKMASASISTQSAIDLKGASQELETSFSNSPHGVRPADSTTPSTPSGSKDSSTSLQPPRTGVSVALANSNDVLEISNVFNRCYDFLPIKGNTAYSSVVLTGVSRTFVDLRRRPVSDTTLEENGKTEENSASPSQDLANVSLRDITSSLIITGPVSGPIHMTNVKDSILLLSCRQFRMHESHNTNVYTYCASHPIIEACSRIFFHPLPSEFGSGGSSPREEIHLGGFTDEEKRYGKNMWSNIDDFDWLKSEPSPNFHVMNPQQNAEGGSILEPTTWPEMWTEIVADGTDDTQAGRVGEFLVAVGLQQKAAVTSTAEE</sequence>
<dbReference type="GO" id="GO:0007021">
    <property type="term" value="P:tubulin complex assembly"/>
    <property type="evidence" value="ECO:0007669"/>
    <property type="project" value="TreeGrafter"/>
</dbReference>
<dbReference type="Pfam" id="PF07986">
    <property type="entry name" value="TBCC"/>
    <property type="match status" value="1"/>
</dbReference>
<proteinExistence type="inferred from homology"/>
<evidence type="ECO:0000259" key="5">
    <source>
        <dbReference type="PROSITE" id="PS51329"/>
    </source>
</evidence>
<dbReference type="InterPro" id="IPR016098">
    <property type="entry name" value="CAP/MinC_C"/>
</dbReference>
<comment type="similarity">
    <text evidence="2">Belongs to the TBCC family.</text>
</comment>
<feature type="region of interest" description="Disordered" evidence="4">
    <location>
        <begin position="364"/>
        <end position="402"/>
    </location>
</feature>
<feature type="compositionally biased region" description="Low complexity" evidence="4">
    <location>
        <begin position="256"/>
        <end position="265"/>
    </location>
</feature>
<evidence type="ECO:0000256" key="3">
    <source>
        <dbReference type="ARBA" id="ARBA00022490"/>
    </source>
</evidence>
<dbReference type="PANTHER" id="PTHR15139:SF0">
    <property type="entry name" value="TUBULIN-SPECIFIC CHAPERONE C"/>
    <property type="match status" value="1"/>
</dbReference>
<dbReference type="GO" id="GO:0005737">
    <property type="term" value="C:cytoplasm"/>
    <property type="evidence" value="ECO:0007669"/>
    <property type="project" value="UniProtKB-SubCell"/>
</dbReference>
<dbReference type="InterPro" id="IPR027684">
    <property type="entry name" value="TBCC"/>
</dbReference>
<dbReference type="InterPro" id="IPR038397">
    <property type="entry name" value="TBCC_N_sf"/>
</dbReference>
<protein>
    <recommendedName>
        <fullName evidence="5">C-CAP/cofactor C-like domain-containing protein</fullName>
    </recommendedName>
</protein>
<comment type="subcellular location">
    <subcellularLocation>
        <location evidence="1">Cytoplasm</location>
    </subcellularLocation>
</comment>
<feature type="compositionally biased region" description="Low complexity" evidence="4">
    <location>
        <begin position="380"/>
        <end position="396"/>
    </location>
</feature>